<reference evidence="8" key="1">
    <citation type="submission" date="2018-05" db="EMBL/GenBank/DDBJ databases">
        <authorList>
            <person name="Lanie J.A."/>
            <person name="Ng W.-L."/>
            <person name="Kazmierczak K.M."/>
            <person name="Andrzejewski T.M."/>
            <person name="Davidsen T.M."/>
            <person name="Wayne K.J."/>
            <person name="Tettelin H."/>
            <person name="Glass J.I."/>
            <person name="Rusch D."/>
            <person name="Podicherti R."/>
            <person name="Tsui H.-C.T."/>
            <person name="Winkler M.E."/>
        </authorList>
    </citation>
    <scope>NUCLEOTIDE SEQUENCE</scope>
</reference>
<dbReference type="CDD" id="cd06581">
    <property type="entry name" value="TM_PBP1_LivM_like"/>
    <property type="match status" value="1"/>
</dbReference>
<evidence type="ECO:0000256" key="1">
    <source>
        <dbReference type="ARBA" id="ARBA00004651"/>
    </source>
</evidence>
<comment type="subcellular location">
    <subcellularLocation>
        <location evidence="1">Cell membrane</location>
        <topology evidence="1">Multi-pass membrane protein</topology>
    </subcellularLocation>
</comment>
<organism evidence="8">
    <name type="scientific">marine metagenome</name>
    <dbReference type="NCBI Taxonomy" id="408172"/>
    <lineage>
        <taxon>unclassified sequences</taxon>
        <taxon>metagenomes</taxon>
        <taxon>ecological metagenomes</taxon>
    </lineage>
</organism>
<keyword evidence="2" id="KW-1003">Cell membrane</keyword>
<dbReference type="EMBL" id="UINC01005034">
    <property type="protein sequence ID" value="SVA18600.1"/>
    <property type="molecule type" value="Genomic_DNA"/>
</dbReference>
<dbReference type="GO" id="GO:0005886">
    <property type="term" value="C:plasma membrane"/>
    <property type="evidence" value="ECO:0007669"/>
    <property type="project" value="UniProtKB-SubCell"/>
</dbReference>
<dbReference type="InterPro" id="IPR043428">
    <property type="entry name" value="LivM-like"/>
</dbReference>
<evidence type="ECO:0000313" key="8">
    <source>
        <dbReference type="EMBL" id="SVA18600.1"/>
    </source>
</evidence>
<evidence type="ECO:0000259" key="7">
    <source>
        <dbReference type="Pfam" id="PF00005"/>
    </source>
</evidence>
<feature type="domain" description="ABC transporter" evidence="7">
    <location>
        <begin position="384"/>
        <end position="531"/>
    </location>
</feature>
<feature type="transmembrane region" description="Helical" evidence="6">
    <location>
        <begin position="45"/>
        <end position="64"/>
    </location>
</feature>
<dbReference type="Gene3D" id="3.40.50.300">
    <property type="entry name" value="P-loop containing nucleotide triphosphate hydrolases"/>
    <property type="match status" value="1"/>
</dbReference>
<dbReference type="GO" id="GO:0005524">
    <property type="term" value="F:ATP binding"/>
    <property type="evidence" value="ECO:0007669"/>
    <property type="project" value="InterPro"/>
</dbReference>
<dbReference type="InterPro" id="IPR027417">
    <property type="entry name" value="P-loop_NTPase"/>
</dbReference>
<keyword evidence="5 6" id="KW-0472">Membrane</keyword>
<keyword evidence="3 6" id="KW-0812">Transmembrane</keyword>
<evidence type="ECO:0000256" key="2">
    <source>
        <dbReference type="ARBA" id="ARBA00022475"/>
    </source>
</evidence>
<keyword evidence="4 6" id="KW-1133">Transmembrane helix</keyword>
<feature type="transmembrane region" description="Helical" evidence="6">
    <location>
        <begin position="228"/>
        <end position="257"/>
    </location>
</feature>
<gene>
    <name evidence="8" type="ORF">METZ01_LOCUS71454</name>
</gene>
<dbReference type="GO" id="GO:0015658">
    <property type="term" value="F:branched-chain amino acid transmembrane transporter activity"/>
    <property type="evidence" value="ECO:0007669"/>
    <property type="project" value="InterPro"/>
</dbReference>
<dbReference type="SUPFAM" id="SSF52540">
    <property type="entry name" value="P-loop containing nucleoside triphosphate hydrolases"/>
    <property type="match status" value="1"/>
</dbReference>
<dbReference type="GO" id="GO:0016887">
    <property type="term" value="F:ATP hydrolysis activity"/>
    <property type="evidence" value="ECO:0007669"/>
    <property type="project" value="InterPro"/>
</dbReference>
<proteinExistence type="predicted"/>
<name>A0A381TRE0_9ZZZZ</name>
<feature type="transmembrane region" description="Helical" evidence="6">
    <location>
        <begin position="101"/>
        <end position="121"/>
    </location>
</feature>
<sequence length="532" mass="58184">MLVVLAAALIAPQVVDDQFVVRLAIQAGVFILLASAHNLLMKVGLLSLGPVAFYGLGAYVSAILTTRYEVSFLPAFFAAGIAATVAGWIIGRLTLRLRTAYFVLVTLGFAECFRLVALNWIEVTNGPMGIAAIPPPAPWFTGYLPYYYFILLLVALVLFGLYCIEHSTIGRGMLALRENEMLAQSVGISSFRYMMLAALLSSFIMGLAGSFYAHFFQFLGPEILVFDLTITIVVMVIAGGRATLAGPVLGAILFTVLPELLRTAQEWRMAIFGLLLMIIMLFMPDGIFPTLNRLALRLIGDLLQRRPQTDAISTPDSELQVLTERKLTLNNELHKVLSGAFVTNGSHLSRSNHVGSRVRLRDRSESLLVSKDLCVYFGGVHAVEHVDLEVKAGEILAIIGPNGAGKTTMLNAITGFGPITSGKIWYQDKILNKLQPDELARQGIVRTFQQTSLFLKVSVRDNLVLAHTGSEQATLYTSLFRRDLSRQIQQEAEVVADCILEFIGLKSYGALRAGKLPYGSQRLLELGIALAS</sequence>
<protein>
    <recommendedName>
        <fullName evidence="7">ABC transporter domain-containing protein</fullName>
    </recommendedName>
</protein>
<evidence type="ECO:0000256" key="5">
    <source>
        <dbReference type="ARBA" id="ARBA00023136"/>
    </source>
</evidence>
<dbReference type="Pfam" id="PF00005">
    <property type="entry name" value="ABC_tran"/>
    <property type="match status" value="1"/>
</dbReference>
<evidence type="ECO:0000256" key="4">
    <source>
        <dbReference type="ARBA" id="ARBA00022989"/>
    </source>
</evidence>
<feature type="transmembrane region" description="Helical" evidence="6">
    <location>
        <begin position="23"/>
        <end position="40"/>
    </location>
</feature>
<evidence type="ECO:0000256" key="3">
    <source>
        <dbReference type="ARBA" id="ARBA00022692"/>
    </source>
</evidence>
<accession>A0A381TRE0</accession>
<dbReference type="PANTHER" id="PTHR30482:SF20">
    <property type="entry name" value="HIGH-AFFINITY BRANCHED-CHAIN AMINO ACID TRANSPORT SYSTEM PERMEASE PROTEIN LIVM"/>
    <property type="match status" value="1"/>
</dbReference>
<dbReference type="Pfam" id="PF02653">
    <property type="entry name" value="BPD_transp_2"/>
    <property type="match status" value="1"/>
</dbReference>
<feature type="transmembrane region" description="Helical" evidence="6">
    <location>
        <begin position="146"/>
        <end position="164"/>
    </location>
</feature>
<dbReference type="InterPro" id="IPR001851">
    <property type="entry name" value="ABC_transp_permease"/>
</dbReference>
<dbReference type="PANTHER" id="PTHR30482">
    <property type="entry name" value="HIGH-AFFINITY BRANCHED-CHAIN AMINO ACID TRANSPORT SYSTEM PERMEASE"/>
    <property type="match status" value="1"/>
</dbReference>
<feature type="transmembrane region" description="Helical" evidence="6">
    <location>
        <begin position="70"/>
        <end position="89"/>
    </location>
</feature>
<evidence type="ECO:0000256" key="6">
    <source>
        <dbReference type="SAM" id="Phobius"/>
    </source>
</evidence>
<dbReference type="AlphaFoldDB" id="A0A381TRE0"/>
<feature type="transmembrane region" description="Helical" evidence="6">
    <location>
        <begin position="193"/>
        <end position="216"/>
    </location>
</feature>
<feature type="transmembrane region" description="Helical" evidence="6">
    <location>
        <begin position="269"/>
        <end position="288"/>
    </location>
</feature>
<dbReference type="InterPro" id="IPR003439">
    <property type="entry name" value="ABC_transporter-like_ATP-bd"/>
</dbReference>
<feature type="non-terminal residue" evidence="8">
    <location>
        <position position="532"/>
    </location>
</feature>